<reference evidence="2" key="1">
    <citation type="submission" date="2020-06" db="EMBL/GenBank/DDBJ databases">
        <authorList>
            <consortium name="Plant Systems Biology data submission"/>
        </authorList>
    </citation>
    <scope>NUCLEOTIDE SEQUENCE</scope>
    <source>
        <strain evidence="2">D6</strain>
    </source>
</reference>
<evidence type="ECO:0000256" key="1">
    <source>
        <dbReference type="SAM" id="MobiDB-lite"/>
    </source>
</evidence>
<dbReference type="EMBL" id="CAICTM010000012">
    <property type="protein sequence ID" value="CAB9496995.1"/>
    <property type="molecule type" value="Genomic_DNA"/>
</dbReference>
<name>A0A9N8D862_9STRA</name>
<evidence type="ECO:0000313" key="2">
    <source>
        <dbReference type="EMBL" id="CAB9496995.1"/>
    </source>
</evidence>
<sequence length="211" mass="23831">MNPTTSMDSNTSETSTAFRKCVRFDDAANNTFHESSSILPNEAKDVWYTGEELKESFRSDVKEVLREYFRRVTVKEGKQDNDKNYVAKHQDEGNAPYTRGLDALSGDDKARRARCDLYRSLVLKQHATLASSMSPAHAMEMLEAFASKHSQWAKDRACDLAVDDAAEARRVYRDAFLSKEGVDQGLGIFPQSKRRPDRRNGKRKSGLARSA</sequence>
<dbReference type="AlphaFoldDB" id="A0A9N8D862"/>
<gene>
    <name evidence="2" type="ORF">SEMRO_12_G009540.1</name>
</gene>
<proteinExistence type="predicted"/>
<feature type="compositionally biased region" description="Basic residues" evidence="1">
    <location>
        <begin position="192"/>
        <end position="211"/>
    </location>
</feature>
<organism evidence="2 3">
    <name type="scientific">Seminavis robusta</name>
    <dbReference type="NCBI Taxonomy" id="568900"/>
    <lineage>
        <taxon>Eukaryota</taxon>
        <taxon>Sar</taxon>
        <taxon>Stramenopiles</taxon>
        <taxon>Ochrophyta</taxon>
        <taxon>Bacillariophyta</taxon>
        <taxon>Bacillariophyceae</taxon>
        <taxon>Bacillariophycidae</taxon>
        <taxon>Naviculales</taxon>
        <taxon>Naviculaceae</taxon>
        <taxon>Seminavis</taxon>
    </lineage>
</organism>
<evidence type="ECO:0000313" key="3">
    <source>
        <dbReference type="Proteomes" id="UP001153069"/>
    </source>
</evidence>
<keyword evidence="3" id="KW-1185">Reference proteome</keyword>
<protein>
    <submittedName>
        <fullName evidence="2">Uncharacterized protein</fullName>
    </submittedName>
</protein>
<accession>A0A9N8D862</accession>
<feature type="region of interest" description="Disordered" evidence="1">
    <location>
        <begin position="186"/>
        <end position="211"/>
    </location>
</feature>
<comment type="caution">
    <text evidence="2">The sequence shown here is derived from an EMBL/GenBank/DDBJ whole genome shotgun (WGS) entry which is preliminary data.</text>
</comment>
<dbReference type="Proteomes" id="UP001153069">
    <property type="component" value="Unassembled WGS sequence"/>
</dbReference>